<dbReference type="EMBL" id="JAFFHC010000004">
    <property type="protein sequence ID" value="KAK4677175.1"/>
    <property type="molecule type" value="Genomic_DNA"/>
</dbReference>
<gene>
    <name evidence="3" type="ORF">QC764_407585</name>
</gene>
<dbReference type="InterPro" id="IPR018852">
    <property type="entry name" value="DUF2456"/>
</dbReference>
<organism evidence="3 4">
    <name type="scientific">Podospora pseudoanserina</name>
    <dbReference type="NCBI Taxonomy" id="2609844"/>
    <lineage>
        <taxon>Eukaryota</taxon>
        <taxon>Fungi</taxon>
        <taxon>Dikarya</taxon>
        <taxon>Ascomycota</taxon>
        <taxon>Pezizomycotina</taxon>
        <taxon>Sordariomycetes</taxon>
        <taxon>Sordariomycetidae</taxon>
        <taxon>Sordariales</taxon>
        <taxon>Podosporaceae</taxon>
        <taxon>Podospora</taxon>
    </lineage>
</organism>
<feature type="region of interest" description="Disordered" evidence="1">
    <location>
        <begin position="1"/>
        <end position="57"/>
    </location>
</feature>
<feature type="compositionally biased region" description="Low complexity" evidence="1">
    <location>
        <begin position="45"/>
        <end position="56"/>
    </location>
</feature>
<dbReference type="Proteomes" id="UP001323617">
    <property type="component" value="Unassembled WGS sequence"/>
</dbReference>
<sequence>MTLPNPFSRSSPPPPPTTTTTSNITTPKPDIETAIRPISPPDNASLPPSTTITLSPPALPLPPTNKLTTPQFIYLFLLDGLGALILSGGINFAIAYAMYTAPQYTTSPGTNPDGTPQPPDKITLWSFPSTLAGDAAVTIILQCLVTWLIELFLVNRDLKTGGVPPIGMFGSSSLLSNNRLVRWLCSLPATVPVVSSGGDEKGGRGRPEEVVVSVSPYPSSGAGILGWGGFLLGQAARSMLVAVVSFLIFWGPTVGLLIAAGKANGKGDWEYDATWTPQVFKLVLGGVLGLVTTPVMAGVWLVRAGLVMGEGDNEEEEGGEQ</sequence>
<feature type="compositionally biased region" description="Low complexity" evidence="1">
    <location>
        <begin position="1"/>
        <end position="10"/>
    </location>
</feature>
<feature type="transmembrane region" description="Helical" evidence="2">
    <location>
        <begin position="72"/>
        <end position="99"/>
    </location>
</feature>
<keyword evidence="4" id="KW-1185">Reference proteome</keyword>
<keyword evidence="2" id="KW-0472">Membrane</keyword>
<proteinExistence type="predicted"/>
<accession>A0ABR0IAF7</accession>
<reference evidence="3 4" key="1">
    <citation type="journal article" date="2023" name="bioRxiv">
        <title>High-quality genome assemblies of four members of thePodospora anserinaspecies complex.</title>
        <authorList>
            <person name="Ament-Velasquez S.L."/>
            <person name="Vogan A.A."/>
            <person name="Wallerman O."/>
            <person name="Hartmann F."/>
            <person name="Gautier V."/>
            <person name="Silar P."/>
            <person name="Giraud T."/>
            <person name="Johannesson H."/>
        </authorList>
    </citation>
    <scope>NUCLEOTIDE SEQUENCE [LARGE SCALE GENOMIC DNA]</scope>
    <source>
        <strain evidence="3 4">CBS 124.78</strain>
    </source>
</reference>
<feature type="compositionally biased region" description="Low complexity" evidence="1">
    <location>
        <begin position="18"/>
        <end position="28"/>
    </location>
</feature>
<feature type="transmembrane region" description="Helical" evidence="2">
    <location>
        <begin position="239"/>
        <end position="259"/>
    </location>
</feature>
<comment type="caution">
    <text evidence="3">The sequence shown here is derived from an EMBL/GenBank/DDBJ whole genome shotgun (WGS) entry which is preliminary data.</text>
</comment>
<dbReference type="GeneID" id="87967914"/>
<protein>
    <submittedName>
        <fullName evidence="3">Uncharacterized protein</fullName>
    </submittedName>
</protein>
<dbReference type="PANTHER" id="PTHR28297:SF1">
    <property type="entry name" value="FUNGAL PROTEIN"/>
    <property type="match status" value="1"/>
</dbReference>
<feature type="transmembrane region" description="Helical" evidence="2">
    <location>
        <begin position="135"/>
        <end position="154"/>
    </location>
</feature>
<dbReference type="PANTHER" id="PTHR28297">
    <property type="entry name" value="FUNGAL PROTEIN"/>
    <property type="match status" value="1"/>
</dbReference>
<keyword evidence="2" id="KW-1133">Transmembrane helix</keyword>
<evidence type="ECO:0000313" key="4">
    <source>
        <dbReference type="Proteomes" id="UP001323617"/>
    </source>
</evidence>
<dbReference type="Pfam" id="PF10445">
    <property type="entry name" value="DUF2456"/>
    <property type="match status" value="1"/>
</dbReference>
<dbReference type="RefSeq" id="XP_062800645.1">
    <property type="nucleotide sequence ID" value="XM_062947049.1"/>
</dbReference>
<evidence type="ECO:0000256" key="1">
    <source>
        <dbReference type="SAM" id="MobiDB-lite"/>
    </source>
</evidence>
<feature type="transmembrane region" description="Helical" evidence="2">
    <location>
        <begin position="279"/>
        <end position="302"/>
    </location>
</feature>
<evidence type="ECO:0000256" key="2">
    <source>
        <dbReference type="SAM" id="Phobius"/>
    </source>
</evidence>
<name>A0ABR0IAF7_9PEZI</name>
<evidence type="ECO:0000313" key="3">
    <source>
        <dbReference type="EMBL" id="KAK4677175.1"/>
    </source>
</evidence>
<keyword evidence="2" id="KW-0812">Transmembrane</keyword>